<gene>
    <name evidence="1" type="ORF">GCM10010982_35360</name>
</gene>
<dbReference type="SUPFAM" id="SSF51197">
    <property type="entry name" value="Clavaminate synthase-like"/>
    <property type="match status" value="1"/>
</dbReference>
<dbReference type="Gene3D" id="2.60.120.620">
    <property type="entry name" value="q2cbj1_9rhob like domain"/>
    <property type="match status" value="1"/>
</dbReference>
<evidence type="ECO:0008006" key="3">
    <source>
        <dbReference type="Google" id="ProtNLM"/>
    </source>
</evidence>
<dbReference type="GO" id="GO:0016706">
    <property type="term" value="F:2-oxoglutarate-dependent dioxygenase activity"/>
    <property type="evidence" value="ECO:0007669"/>
    <property type="project" value="UniProtKB-ARBA"/>
</dbReference>
<accession>A0A917Z429</accession>
<dbReference type="EMBL" id="BMLS01000007">
    <property type="protein sequence ID" value="GGO73857.1"/>
    <property type="molecule type" value="Genomic_DNA"/>
</dbReference>
<name>A0A917Z429_9ALTE</name>
<sequence>MKQIPPPFSEIERNSIRKKLYTEGYALIKNAFKISDIEKLDLHITEHFKKSGIIHRYGKAQPNIINENREFEWVLTQPKILDIMRSIFDDKIFYFTGHADIHRNINFGWHKDDGRGRYFNGDYMSDENCQVYKIGIYTGDHSKDKGGLTVKPGSHLVERSESMEEISIPSEPGDVVIFDVRITHKGKQRDWLERKFLSIGKFLGDRDNTCKFGEVIFNLYNQIIGKSSKKAMFFTVGANNSQTIKFSIENMKRQIQQTGRNISTPHADFLKRIELAGMLYPNFKQLL</sequence>
<reference evidence="1" key="2">
    <citation type="submission" date="2020-09" db="EMBL/GenBank/DDBJ databases">
        <authorList>
            <person name="Sun Q."/>
            <person name="Zhou Y."/>
        </authorList>
    </citation>
    <scope>NUCLEOTIDE SEQUENCE</scope>
    <source>
        <strain evidence="1">CGMCC 1.7086</strain>
    </source>
</reference>
<dbReference type="Pfam" id="PF05721">
    <property type="entry name" value="PhyH"/>
    <property type="match status" value="1"/>
</dbReference>
<comment type="caution">
    <text evidence="1">The sequence shown here is derived from an EMBL/GenBank/DDBJ whole genome shotgun (WGS) entry which is preliminary data.</text>
</comment>
<dbReference type="RefSeq" id="WP_188698334.1">
    <property type="nucleotide sequence ID" value="NZ_BMLS01000007.1"/>
</dbReference>
<keyword evidence="2" id="KW-1185">Reference proteome</keyword>
<proteinExistence type="predicted"/>
<reference evidence="1" key="1">
    <citation type="journal article" date="2014" name="Int. J. Syst. Evol. Microbiol.">
        <title>Complete genome sequence of Corynebacterium casei LMG S-19264T (=DSM 44701T), isolated from a smear-ripened cheese.</title>
        <authorList>
            <consortium name="US DOE Joint Genome Institute (JGI-PGF)"/>
            <person name="Walter F."/>
            <person name="Albersmeier A."/>
            <person name="Kalinowski J."/>
            <person name="Ruckert C."/>
        </authorList>
    </citation>
    <scope>NUCLEOTIDE SEQUENCE</scope>
    <source>
        <strain evidence="1">CGMCC 1.7086</strain>
    </source>
</reference>
<evidence type="ECO:0000313" key="1">
    <source>
        <dbReference type="EMBL" id="GGO73857.1"/>
    </source>
</evidence>
<dbReference type="Proteomes" id="UP000606935">
    <property type="component" value="Unassembled WGS sequence"/>
</dbReference>
<dbReference type="InterPro" id="IPR008775">
    <property type="entry name" value="Phytyl_CoA_dOase-like"/>
</dbReference>
<organism evidence="1 2">
    <name type="scientific">Bowmanella pacifica</name>
    <dbReference type="NCBI Taxonomy" id="502051"/>
    <lineage>
        <taxon>Bacteria</taxon>
        <taxon>Pseudomonadati</taxon>
        <taxon>Pseudomonadota</taxon>
        <taxon>Gammaproteobacteria</taxon>
        <taxon>Alteromonadales</taxon>
        <taxon>Alteromonadaceae</taxon>
        <taxon>Bowmanella</taxon>
    </lineage>
</organism>
<protein>
    <recommendedName>
        <fullName evidence="3">Phytanoyl-CoA dioxygenase</fullName>
    </recommendedName>
</protein>
<evidence type="ECO:0000313" key="2">
    <source>
        <dbReference type="Proteomes" id="UP000606935"/>
    </source>
</evidence>
<dbReference type="AlphaFoldDB" id="A0A917Z429"/>